<reference evidence="2" key="1">
    <citation type="submission" date="2017-10" db="EMBL/GenBank/DDBJ databases">
        <title>Complete genome sequence of Moraxella osloensis NP7 isolated from human skin.</title>
        <authorList>
            <person name="Lee K."/>
            <person name="Lim J.Y."/>
            <person name="Hwang I."/>
        </authorList>
    </citation>
    <scope>NUCLEOTIDE SEQUENCE [LARGE SCALE GENOMIC DNA]</scope>
    <source>
        <strain evidence="2">NP7</strain>
        <plasmid evidence="2">pnp7-1</plasmid>
    </source>
</reference>
<proteinExistence type="predicted"/>
<name>A0A2D2LX50_FAUOS</name>
<dbReference type="AlphaFoldDB" id="A0A2D2LX50"/>
<gene>
    <name evidence="1" type="ORF">NP7_09555</name>
</gene>
<geneLocation type="plasmid" evidence="2">
    <name>pnp7-1</name>
</geneLocation>
<accession>A0A2D2LX50</accession>
<evidence type="ECO:0000313" key="1">
    <source>
        <dbReference type="EMBL" id="ATR79605.1"/>
    </source>
</evidence>
<sequence length="243" mass="29150">MPMDFDDSEKLIDKDIDIPLHVQQVFQNHPDILNDLNVFNVNECHFKASFDPVNLKNIIRFFRYYYNVTAIELYKNLALKRRNSNKTISRQTFYTWISETTISVNPTEEYWEQILDYCQPYFNEKGLDAKTFCTRIGCSNYNLAVIVKNSQLSLEQLEILQGWNTPHRMKRYFLEKDSYRYRSIPYKTWRRFLDVLNEAIQQKQEMLKYYTVDKEIKHGNDVRHQIFAPKTISCRPANTNRKA</sequence>
<dbReference type="EMBL" id="CP024444">
    <property type="protein sequence ID" value="ATR79605.1"/>
    <property type="molecule type" value="Genomic_DNA"/>
</dbReference>
<evidence type="ECO:0000313" key="2">
    <source>
        <dbReference type="Proteomes" id="UP000229340"/>
    </source>
</evidence>
<keyword evidence="1" id="KW-0614">Plasmid</keyword>
<organism evidence="1 2">
    <name type="scientific">Faucicola osloensis</name>
    <name type="common">Moraxella osloensis</name>
    <dbReference type="NCBI Taxonomy" id="34062"/>
    <lineage>
        <taxon>Bacteria</taxon>
        <taxon>Pseudomonadati</taxon>
        <taxon>Pseudomonadota</taxon>
        <taxon>Gammaproteobacteria</taxon>
        <taxon>Moraxellales</taxon>
        <taxon>Moraxellaceae</taxon>
        <taxon>Faucicola</taxon>
    </lineage>
</organism>
<dbReference type="Proteomes" id="UP000229340">
    <property type="component" value="Plasmid pNP7-1"/>
</dbReference>
<protein>
    <submittedName>
        <fullName evidence="1">Uncharacterized protein</fullName>
    </submittedName>
</protein>